<dbReference type="HOGENOM" id="CLU_1876647_0_0_1"/>
<dbReference type="EMBL" id="KN822178">
    <property type="protein sequence ID" value="KIM53540.1"/>
    <property type="molecule type" value="Genomic_DNA"/>
</dbReference>
<dbReference type="InParanoid" id="A0A0C3CY70"/>
<evidence type="ECO:0000313" key="2">
    <source>
        <dbReference type="Proteomes" id="UP000053989"/>
    </source>
</evidence>
<proteinExistence type="predicted"/>
<dbReference type="AlphaFoldDB" id="A0A0C3CY70"/>
<name>A0A0C3CY70_9AGAM</name>
<gene>
    <name evidence="1" type="ORF">SCLCIDRAFT_31813</name>
</gene>
<organism evidence="1 2">
    <name type="scientific">Scleroderma citrinum Foug A</name>
    <dbReference type="NCBI Taxonomy" id="1036808"/>
    <lineage>
        <taxon>Eukaryota</taxon>
        <taxon>Fungi</taxon>
        <taxon>Dikarya</taxon>
        <taxon>Basidiomycota</taxon>
        <taxon>Agaricomycotina</taxon>
        <taxon>Agaricomycetes</taxon>
        <taxon>Agaricomycetidae</taxon>
        <taxon>Boletales</taxon>
        <taxon>Sclerodermatineae</taxon>
        <taxon>Sclerodermataceae</taxon>
        <taxon>Scleroderma</taxon>
    </lineage>
</organism>
<evidence type="ECO:0000313" key="1">
    <source>
        <dbReference type="EMBL" id="KIM53540.1"/>
    </source>
</evidence>
<dbReference type="OrthoDB" id="2505969at2759"/>
<dbReference type="Proteomes" id="UP000053989">
    <property type="component" value="Unassembled WGS sequence"/>
</dbReference>
<protein>
    <submittedName>
        <fullName evidence="1">Uncharacterized protein</fullName>
    </submittedName>
</protein>
<accession>A0A0C3CY70</accession>
<keyword evidence="2" id="KW-1185">Reference proteome</keyword>
<sequence>MEAIEQAKQSLGISDQDLTRWKNEQSEYLKNCHKEPEWDMLAVAYVELLQKLTALWGSSESANASFLHTMPESYASTSETSYYASLSHMQKLETMHYVANEHYTEVLQEVNALEYLLKVGASVILMDLKHLNSHYT</sequence>
<reference evidence="2" key="2">
    <citation type="submission" date="2015-01" db="EMBL/GenBank/DDBJ databases">
        <title>Evolutionary Origins and Diversification of the Mycorrhizal Mutualists.</title>
        <authorList>
            <consortium name="DOE Joint Genome Institute"/>
            <consortium name="Mycorrhizal Genomics Consortium"/>
            <person name="Kohler A."/>
            <person name="Kuo A."/>
            <person name="Nagy L.G."/>
            <person name="Floudas D."/>
            <person name="Copeland A."/>
            <person name="Barry K.W."/>
            <person name="Cichocki N."/>
            <person name="Veneault-Fourrey C."/>
            <person name="LaButti K."/>
            <person name="Lindquist E.A."/>
            <person name="Lipzen A."/>
            <person name="Lundell T."/>
            <person name="Morin E."/>
            <person name="Murat C."/>
            <person name="Riley R."/>
            <person name="Ohm R."/>
            <person name="Sun H."/>
            <person name="Tunlid A."/>
            <person name="Henrissat B."/>
            <person name="Grigoriev I.V."/>
            <person name="Hibbett D.S."/>
            <person name="Martin F."/>
        </authorList>
    </citation>
    <scope>NUCLEOTIDE SEQUENCE [LARGE SCALE GENOMIC DNA]</scope>
    <source>
        <strain evidence="2">Foug A</strain>
    </source>
</reference>
<reference evidence="1 2" key="1">
    <citation type="submission" date="2014-04" db="EMBL/GenBank/DDBJ databases">
        <authorList>
            <consortium name="DOE Joint Genome Institute"/>
            <person name="Kuo A."/>
            <person name="Kohler A."/>
            <person name="Nagy L.G."/>
            <person name="Floudas D."/>
            <person name="Copeland A."/>
            <person name="Barry K.W."/>
            <person name="Cichocki N."/>
            <person name="Veneault-Fourrey C."/>
            <person name="LaButti K."/>
            <person name="Lindquist E.A."/>
            <person name="Lipzen A."/>
            <person name="Lundell T."/>
            <person name="Morin E."/>
            <person name="Murat C."/>
            <person name="Sun H."/>
            <person name="Tunlid A."/>
            <person name="Henrissat B."/>
            <person name="Grigoriev I.V."/>
            <person name="Hibbett D.S."/>
            <person name="Martin F."/>
            <person name="Nordberg H.P."/>
            <person name="Cantor M.N."/>
            <person name="Hua S.X."/>
        </authorList>
    </citation>
    <scope>NUCLEOTIDE SEQUENCE [LARGE SCALE GENOMIC DNA]</scope>
    <source>
        <strain evidence="1 2">Foug A</strain>
    </source>
</reference>